<feature type="region of interest" description="Disordered" evidence="1">
    <location>
        <begin position="190"/>
        <end position="235"/>
    </location>
</feature>
<dbReference type="EMBL" id="BMNN01000003">
    <property type="protein sequence ID" value="GGJ01102.1"/>
    <property type="molecule type" value="Genomic_DNA"/>
</dbReference>
<keyword evidence="2" id="KW-1133">Transmembrane helix</keyword>
<dbReference type="PANTHER" id="PTHR34475:SF1">
    <property type="entry name" value="CYTOSKELETON PROTEIN RODZ"/>
    <property type="match status" value="1"/>
</dbReference>
<comment type="caution">
    <text evidence="4">The sequence shown here is derived from an EMBL/GenBank/DDBJ whole genome shotgun (WGS) entry which is preliminary data.</text>
</comment>
<dbReference type="CDD" id="cd00093">
    <property type="entry name" value="HTH_XRE"/>
    <property type="match status" value="1"/>
</dbReference>
<dbReference type="Pfam" id="PF13464">
    <property type="entry name" value="RodZ_C"/>
    <property type="match status" value="1"/>
</dbReference>
<keyword evidence="2" id="KW-0472">Membrane</keyword>
<dbReference type="RefSeq" id="WP_188636231.1">
    <property type="nucleotide sequence ID" value="NZ_BMNN01000003.1"/>
</dbReference>
<keyword evidence="2" id="KW-0812">Transmembrane</keyword>
<dbReference type="InterPro" id="IPR025194">
    <property type="entry name" value="RodZ-like_C"/>
</dbReference>
<keyword evidence="5" id="KW-1185">Reference proteome</keyword>
<dbReference type="Pfam" id="PF13413">
    <property type="entry name" value="HTH_25"/>
    <property type="match status" value="1"/>
</dbReference>
<dbReference type="InterPro" id="IPR010982">
    <property type="entry name" value="Lambda_DNA-bd_dom_sf"/>
</dbReference>
<feature type="transmembrane region" description="Helical" evidence="2">
    <location>
        <begin position="113"/>
        <end position="134"/>
    </location>
</feature>
<evidence type="ECO:0000313" key="4">
    <source>
        <dbReference type="EMBL" id="GGJ01102.1"/>
    </source>
</evidence>
<evidence type="ECO:0000313" key="5">
    <source>
        <dbReference type="Proteomes" id="UP000633263"/>
    </source>
</evidence>
<dbReference type="SUPFAM" id="SSF47413">
    <property type="entry name" value="lambda repressor-like DNA-binding domains"/>
    <property type="match status" value="1"/>
</dbReference>
<dbReference type="InterPro" id="IPR050400">
    <property type="entry name" value="Bact_Cytoskel_RodZ"/>
</dbReference>
<evidence type="ECO:0000256" key="1">
    <source>
        <dbReference type="SAM" id="MobiDB-lite"/>
    </source>
</evidence>
<proteinExistence type="predicted"/>
<dbReference type="InterPro" id="IPR001387">
    <property type="entry name" value="Cro/C1-type_HTH"/>
</dbReference>
<dbReference type="Proteomes" id="UP000633263">
    <property type="component" value="Unassembled WGS sequence"/>
</dbReference>
<accession>A0ABQ2CPN8</accession>
<organism evidence="4 5">
    <name type="scientific">Halopseudomonas pertucinogena</name>
    <dbReference type="NCBI Taxonomy" id="86175"/>
    <lineage>
        <taxon>Bacteria</taxon>
        <taxon>Pseudomonadati</taxon>
        <taxon>Pseudomonadota</taxon>
        <taxon>Gammaproteobacteria</taxon>
        <taxon>Pseudomonadales</taxon>
        <taxon>Pseudomonadaceae</taxon>
        <taxon>Halopseudomonas</taxon>
    </lineage>
</organism>
<sequence>MTEELENGTRSAVVNPGELLRAERERVGFTTDEVATHLHLSRTTLGYLEAGRFDRLPGDTFARGYVRSYARLLKLDPNTMARHYDRYVGAEGRETRVSSINRIEGVPRRGARLTMVLSTVLIVVVMLGLGLWWWNVSRDPGLPQERSDVSALIDDVQVDSMTLPDAFTSPAEEADVAADADAEAEVDAGTDADTGAGSIDGTQEPGAEQTEDPVSPADTPAASQEPVPEAAASQGDRGLVMAFTANCWVQVSVPGGRVLHSRQMNAGDTLTIAQDGPLDLVIGAAEAVSKIEFNGQPVELTANRQSGVARLRVGQ</sequence>
<gene>
    <name evidence="4" type="ORF">GCM10009083_17360</name>
</gene>
<protein>
    <submittedName>
        <fullName evidence="4">Helix-turn-helix domain-containing protein</fullName>
    </submittedName>
</protein>
<evidence type="ECO:0000259" key="3">
    <source>
        <dbReference type="Pfam" id="PF13464"/>
    </source>
</evidence>
<evidence type="ECO:0000256" key="2">
    <source>
        <dbReference type="SAM" id="Phobius"/>
    </source>
</evidence>
<dbReference type="Gene3D" id="1.10.260.40">
    <property type="entry name" value="lambda repressor-like DNA-binding domains"/>
    <property type="match status" value="1"/>
</dbReference>
<dbReference type="PANTHER" id="PTHR34475">
    <property type="match status" value="1"/>
</dbReference>
<name>A0ABQ2CPN8_9GAMM</name>
<reference evidence="5" key="1">
    <citation type="journal article" date="2019" name="Int. J. Syst. Evol. Microbiol.">
        <title>The Global Catalogue of Microorganisms (GCM) 10K type strain sequencing project: providing services to taxonomists for standard genome sequencing and annotation.</title>
        <authorList>
            <consortium name="The Broad Institute Genomics Platform"/>
            <consortium name="The Broad Institute Genome Sequencing Center for Infectious Disease"/>
            <person name="Wu L."/>
            <person name="Ma J."/>
        </authorList>
    </citation>
    <scope>NUCLEOTIDE SEQUENCE [LARGE SCALE GENOMIC DNA]</scope>
    <source>
        <strain evidence="5">JCM 11590</strain>
    </source>
</reference>
<feature type="domain" description="Cytoskeleton protein RodZ-like C-terminal" evidence="3">
    <location>
        <begin position="240"/>
        <end position="311"/>
    </location>
</feature>